<evidence type="ECO:0000256" key="1">
    <source>
        <dbReference type="ARBA" id="ARBA00004236"/>
    </source>
</evidence>
<dbReference type="Gene3D" id="2.40.50.100">
    <property type="match status" value="1"/>
</dbReference>
<evidence type="ECO:0000313" key="13">
    <source>
        <dbReference type="EMBL" id="GLS45344.1"/>
    </source>
</evidence>
<dbReference type="SUPFAM" id="SSF111369">
    <property type="entry name" value="HlyD-like secretion proteins"/>
    <property type="match status" value="1"/>
</dbReference>
<feature type="chain" id="PRO_5045551470" evidence="8">
    <location>
        <begin position="27"/>
        <end position="387"/>
    </location>
</feature>
<feature type="signal peptide" evidence="8">
    <location>
        <begin position="1"/>
        <end position="26"/>
    </location>
</feature>
<evidence type="ECO:0000256" key="6">
    <source>
        <dbReference type="ARBA" id="ARBA00023136"/>
    </source>
</evidence>
<dbReference type="InterPro" id="IPR058626">
    <property type="entry name" value="MdtA-like_b-barrel"/>
</dbReference>
<name>A0ABQ6D4Q8_9HYPH</name>
<feature type="domain" description="Multidrug resistance protein MdtA-like C-terminal permuted SH3" evidence="12">
    <location>
        <begin position="300"/>
        <end position="357"/>
    </location>
</feature>
<evidence type="ECO:0000256" key="2">
    <source>
        <dbReference type="ARBA" id="ARBA00009477"/>
    </source>
</evidence>
<dbReference type="PANTHER" id="PTHR30469">
    <property type="entry name" value="MULTIDRUG RESISTANCE PROTEIN MDTA"/>
    <property type="match status" value="1"/>
</dbReference>
<gene>
    <name evidence="13" type="ORF">GCM10007884_33340</name>
</gene>
<protein>
    <submittedName>
        <fullName evidence="13">Multidrug transporter</fullName>
    </submittedName>
</protein>
<keyword evidence="5" id="KW-0997">Cell inner membrane</keyword>
<dbReference type="Gene3D" id="2.40.420.20">
    <property type="match status" value="1"/>
</dbReference>
<dbReference type="Pfam" id="PF25944">
    <property type="entry name" value="Beta-barrel_RND"/>
    <property type="match status" value="1"/>
</dbReference>
<evidence type="ECO:0000256" key="5">
    <source>
        <dbReference type="ARBA" id="ARBA00022519"/>
    </source>
</evidence>
<feature type="domain" description="Multidrug resistance protein MdtA-like alpha-helical hairpin" evidence="9">
    <location>
        <begin position="107"/>
        <end position="175"/>
    </location>
</feature>
<feature type="compositionally biased region" description="Polar residues" evidence="7">
    <location>
        <begin position="367"/>
        <end position="387"/>
    </location>
</feature>
<reference evidence="14" key="1">
    <citation type="journal article" date="2019" name="Int. J. Syst. Evol. Microbiol.">
        <title>The Global Catalogue of Microorganisms (GCM) 10K type strain sequencing project: providing services to taxonomists for standard genome sequencing and annotation.</title>
        <authorList>
            <consortium name="The Broad Institute Genomics Platform"/>
            <consortium name="The Broad Institute Genome Sequencing Center for Infectious Disease"/>
            <person name="Wu L."/>
            <person name="Ma J."/>
        </authorList>
    </citation>
    <scope>NUCLEOTIDE SEQUENCE [LARGE SCALE GENOMIC DNA]</scope>
    <source>
        <strain evidence="14">NBRC 107710</strain>
    </source>
</reference>
<dbReference type="InterPro" id="IPR058624">
    <property type="entry name" value="MdtA-like_HH"/>
</dbReference>
<comment type="subcellular location">
    <subcellularLocation>
        <location evidence="1">Cell membrane</location>
    </subcellularLocation>
</comment>
<dbReference type="PANTHER" id="PTHR30469:SF12">
    <property type="entry name" value="MULTIDRUG RESISTANCE PROTEIN MDTA"/>
    <property type="match status" value="1"/>
</dbReference>
<keyword evidence="8" id="KW-0732">Signal</keyword>
<dbReference type="InterPro" id="IPR006143">
    <property type="entry name" value="RND_pump_MFP"/>
</dbReference>
<evidence type="ECO:0000313" key="14">
    <source>
        <dbReference type="Proteomes" id="UP001156881"/>
    </source>
</evidence>
<evidence type="ECO:0000256" key="4">
    <source>
        <dbReference type="ARBA" id="ARBA00022475"/>
    </source>
</evidence>
<dbReference type="EMBL" id="BSPG01000021">
    <property type="protein sequence ID" value="GLS45344.1"/>
    <property type="molecule type" value="Genomic_DNA"/>
</dbReference>
<dbReference type="Gene3D" id="1.10.287.470">
    <property type="entry name" value="Helix hairpin bin"/>
    <property type="match status" value="1"/>
</dbReference>
<comment type="caution">
    <text evidence="13">The sequence shown here is derived from an EMBL/GenBank/DDBJ whole genome shotgun (WGS) entry which is preliminary data.</text>
</comment>
<dbReference type="InterPro" id="IPR058627">
    <property type="entry name" value="MdtA-like_C"/>
</dbReference>
<keyword evidence="6" id="KW-0472">Membrane</keyword>
<evidence type="ECO:0000259" key="9">
    <source>
        <dbReference type="Pfam" id="PF25876"/>
    </source>
</evidence>
<feature type="domain" description="Multidrug resistance protein MdtA-like barrel-sandwich hybrid" evidence="10">
    <location>
        <begin position="66"/>
        <end position="208"/>
    </location>
</feature>
<evidence type="ECO:0000256" key="3">
    <source>
        <dbReference type="ARBA" id="ARBA00022448"/>
    </source>
</evidence>
<evidence type="ECO:0000259" key="12">
    <source>
        <dbReference type="Pfam" id="PF25967"/>
    </source>
</evidence>
<dbReference type="Pfam" id="PF25967">
    <property type="entry name" value="RND-MFP_C"/>
    <property type="match status" value="1"/>
</dbReference>
<evidence type="ECO:0000259" key="10">
    <source>
        <dbReference type="Pfam" id="PF25917"/>
    </source>
</evidence>
<feature type="region of interest" description="Disordered" evidence="7">
    <location>
        <begin position="365"/>
        <end position="387"/>
    </location>
</feature>
<evidence type="ECO:0000259" key="11">
    <source>
        <dbReference type="Pfam" id="PF25944"/>
    </source>
</evidence>
<evidence type="ECO:0000256" key="8">
    <source>
        <dbReference type="SAM" id="SignalP"/>
    </source>
</evidence>
<organism evidence="13 14">
    <name type="scientific">Methylobacterium brachythecii</name>
    <dbReference type="NCBI Taxonomy" id="1176177"/>
    <lineage>
        <taxon>Bacteria</taxon>
        <taxon>Pseudomonadati</taxon>
        <taxon>Pseudomonadota</taxon>
        <taxon>Alphaproteobacteria</taxon>
        <taxon>Hyphomicrobiales</taxon>
        <taxon>Methylobacteriaceae</taxon>
        <taxon>Methylobacterium</taxon>
    </lineage>
</organism>
<dbReference type="Pfam" id="PF25876">
    <property type="entry name" value="HH_MFP_RND"/>
    <property type="match status" value="1"/>
</dbReference>
<keyword evidence="14" id="KW-1185">Reference proteome</keyword>
<dbReference type="Gene3D" id="2.40.30.170">
    <property type="match status" value="1"/>
</dbReference>
<comment type="similarity">
    <text evidence="2">Belongs to the membrane fusion protein (MFP) (TC 8.A.1) family.</text>
</comment>
<dbReference type="Pfam" id="PF25917">
    <property type="entry name" value="BSH_RND"/>
    <property type="match status" value="1"/>
</dbReference>
<keyword evidence="4" id="KW-1003">Cell membrane</keyword>
<sequence>MSRLLKYMVTCLVVGGVGFAADRQWAAPPAAQSTSAPAPVPVVTDNVRKLDVPIVMKGVGTVNALNVATIRSQVTGYLQSTSFQEGQTVKRGDVLAQIDPRIYQARLEQAQAQLAKDAALLENQKTNLGRSEPLLKNGFATDQQVAGQRAMILQTESAMKGDQAAIDYAQSELDFATLRAPFDGVTGIRRVDIGNIINPGDVNGIVVLTQVQPISVLFTLPTSDIAAVQAALNRGPVTATVYDQTGDTKLDEGTLRLINNQADPKSGTVQLKAVFPNAQRQLWAGSFVNAEVTTSVEKGALTIPTNALQLNDKGSFVYVVGPDYTVATRMVKVGQRTRGVALVADGLKEGETVVVQGQYRLKPGTLVASSPPDQVPNTSTASAGMLP</sequence>
<proteinExistence type="inferred from homology"/>
<dbReference type="Proteomes" id="UP001156881">
    <property type="component" value="Unassembled WGS sequence"/>
</dbReference>
<keyword evidence="3" id="KW-0813">Transport</keyword>
<feature type="domain" description="Multidrug resistance protein MdtA-like beta-barrel" evidence="11">
    <location>
        <begin position="213"/>
        <end position="293"/>
    </location>
</feature>
<dbReference type="NCBIfam" id="TIGR01730">
    <property type="entry name" value="RND_mfp"/>
    <property type="match status" value="1"/>
</dbReference>
<evidence type="ECO:0000256" key="7">
    <source>
        <dbReference type="SAM" id="MobiDB-lite"/>
    </source>
</evidence>
<accession>A0ABQ6D4Q8</accession>
<dbReference type="InterPro" id="IPR058625">
    <property type="entry name" value="MdtA-like_BSH"/>
</dbReference>